<organism evidence="1">
    <name type="scientific">marine sediment metagenome</name>
    <dbReference type="NCBI Taxonomy" id="412755"/>
    <lineage>
        <taxon>unclassified sequences</taxon>
        <taxon>metagenomes</taxon>
        <taxon>ecological metagenomes</taxon>
    </lineage>
</organism>
<name>X0YIJ6_9ZZZZ</name>
<accession>X0YIJ6</accession>
<protein>
    <recommendedName>
        <fullName evidence="2">Glycosyltransferase subfamily 4-like N-terminal domain-containing protein</fullName>
    </recommendedName>
</protein>
<comment type="caution">
    <text evidence="1">The sequence shown here is derived from an EMBL/GenBank/DDBJ whole genome shotgun (WGS) entry which is preliminary data.</text>
</comment>
<gene>
    <name evidence="1" type="ORF">S01H4_13576</name>
</gene>
<feature type="non-terminal residue" evidence="1">
    <location>
        <position position="123"/>
    </location>
</feature>
<evidence type="ECO:0000313" key="1">
    <source>
        <dbReference type="EMBL" id="GAG55879.1"/>
    </source>
</evidence>
<dbReference type="SUPFAM" id="SSF53756">
    <property type="entry name" value="UDP-Glycosyltransferase/glycogen phosphorylase"/>
    <property type="match status" value="1"/>
</dbReference>
<dbReference type="Gene3D" id="3.40.50.2000">
    <property type="entry name" value="Glycogen Phosphorylase B"/>
    <property type="match status" value="1"/>
</dbReference>
<reference evidence="1" key="1">
    <citation type="journal article" date="2014" name="Front. Microbiol.">
        <title>High frequency of phylogenetically diverse reductive dehalogenase-homologous genes in deep subseafloor sedimentary metagenomes.</title>
        <authorList>
            <person name="Kawai M."/>
            <person name="Futagami T."/>
            <person name="Toyoda A."/>
            <person name="Takaki Y."/>
            <person name="Nishi S."/>
            <person name="Hori S."/>
            <person name="Arai W."/>
            <person name="Tsubouchi T."/>
            <person name="Morono Y."/>
            <person name="Uchiyama I."/>
            <person name="Ito T."/>
            <person name="Fujiyama A."/>
            <person name="Inagaki F."/>
            <person name="Takami H."/>
        </authorList>
    </citation>
    <scope>NUCLEOTIDE SEQUENCE</scope>
    <source>
        <strain evidence="1">Expedition CK06-06</strain>
    </source>
</reference>
<proteinExistence type="predicted"/>
<dbReference type="AlphaFoldDB" id="X0YIJ6"/>
<dbReference type="EMBL" id="BART01005974">
    <property type="protein sequence ID" value="GAG55879.1"/>
    <property type="molecule type" value="Genomic_DNA"/>
</dbReference>
<evidence type="ECO:0008006" key="2">
    <source>
        <dbReference type="Google" id="ProtNLM"/>
    </source>
</evidence>
<sequence>MGNAAKMKIGLYSPFLDENIGGGERYLLTIAEYLSKKYQVDLFLNQPEERKNLLRRYGKKFNLDVSKVKIPPISFQKLSFIKRLFLTKKYDAFLYMTDASFFFSLAKRNIVHFQIPFSQKPNG</sequence>